<protein>
    <submittedName>
        <fullName evidence="1">Uncharacterized protein</fullName>
    </submittedName>
</protein>
<dbReference type="EMBL" id="CM042013">
    <property type="protein sequence ID" value="KAI3737845.1"/>
    <property type="molecule type" value="Genomic_DNA"/>
</dbReference>
<keyword evidence="2" id="KW-1185">Reference proteome</keyword>
<accession>A0ACB9CUB0</accession>
<evidence type="ECO:0000313" key="1">
    <source>
        <dbReference type="EMBL" id="KAI3737845.1"/>
    </source>
</evidence>
<organism evidence="1 2">
    <name type="scientific">Cichorium intybus</name>
    <name type="common">Chicory</name>
    <dbReference type="NCBI Taxonomy" id="13427"/>
    <lineage>
        <taxon>Eukaryota</taxon>
        <taxon>Viridiplantae</taxon>
        <taxon>Streptophyta</taxon>
        <taxon>Embryophyta</taxon>
        <taxon>Tracheophyta</taxon>
        <taxon>Spermatophyta</taxon>
        <taxon>Magnoliopsida</taxon>
        <taxon>eudicotyledons</taxon>
        <taxon>Gunneridae</taxon>
        <taxon>Pentapetalae</taxon>
        <taxon>asterids</taxon>
        <taxon>campanulids</taxon>
        <taxon>Asterales</taxon>
        <taxon>Asteraceae</taxon>
        <taxon>Cichorioideae</taxon>
        <taxon>Cichorieae</taxon>
        <taxon>Cichoriinae</taxon>
        <taxon>Cichorium</taxon>
    </lineage>
</organism>
<reference evidence="1 2" key="2">
    <citation type="journal article" date="2022" name="Mol. Ecol. Resour.">
        <title>The genomes of chicory, endive, great burdock and yacon provide insights into Asteraceae paleo-polyploidization history and plant inulin production.</title>
        <authorList>
            <person name="Fan W."/>
            <person name="Wang S."/>
            <person name="Wang H."/>
            <person name="Wang A."/>
            <person name="Jiang F."/>
            <person name="Liu H."/>
            <person name="Zhao H."/>
            <person name="Xu D."/>
            <person name="Zhang Y."/>
        </authorList>
    </citation>
    <scope>NUCLEOTIDE SEQUENCE [LARGE SCALE GENOMIC DNA]</scope>
    <source>
        <strain evidence="2">cv. Punajuju</strain>
        <tissue evidence="1">Leaves</tissue>
    </source>
</reference>
<gene>
    <name evidence="1" type="ORF">L2E82_27858</name>
</gene>
<evidence type="ECO:0000313" key="2">
    <source>
        <dbReference type="Proteomes" id="UP001055811"/>
    </source>
</evidence>
<reference evidence="2" key="1">
    <citation type="journal article" date="2022" name="Mol. Ecol. Resour.">
        <title>The genomes of chicory, endive, great burdock and yacon provide insights into Asteraceae palaeo-polyploidization history and plant inulin production.</title>
        <authorList>
            <person name="Fan W."/>
            <person name="Wang S."/>
            <person name="Wang H."/>
            <person name="Wang A."/>
            <person name="Jiang F."/>
            <person name="Liu H."/>
            <person name="Zhao H."/>
            <person name="Xu D."/>
            <person name="Zhang Y."/>
        </authorList>
    </citation>
    <scope>NUCLEOTIDE SEQUENCE [LARGE SCALE GENOMIC DNA]</scope>
    <source>
        <strain evidence="2">cv. Punajuju</strain>
    </source>
</reference>
<comment type="caution">
    <text evidence="1">The sequence shown here is derived from an EMBL/GenBank/DDBJ whole genome shotgun (WGS) entry which is preliminary data.</text>
</comment>
<sequence>MSSLFLVYLFLLPFFCHSLPLCRNACGNIQIDYPFAIDDGCGAPLYRNMLNCSAAFVPLSTNATSSNRDLTTPSATDLFFQTPSGSYKVESIDYSSKTLTIYDPSMSTCTILQPHHDFVLSDVQSALIPPSPDTVFALMNCSIDSPVLNHYKNLCFNLSSDHSCDELYGSCTSFKIFQMLANDTPPACCFTSYSTVKFMSMNILDCTHYTTFYDADKLKGEKPLDWSYGIKLSYGLPDTGCDRCRRSGGACGFDVETEGTVCICSATVNSTRECGAGTVAGGIGEGHGGLLLPSLLLHLFTILFTCIFL</sequence>
<proteinExistence type="predicted"/>
<dbReference type="Proteomes" id="UP001055811">
    <property type="component" value="Linkage Group LG05"/>
</dbReference>
<name>A0ACB9CUB0_CICIN</name>